<reference evidence="1" key="1">
    <citation type="submission" date="2023-08" db="EMBL/GenBank/DDBJ databases">
        <authorList>
            <person name="Audoor S."/>
            <person name="Bilcke G."/>
        </authorList>
    </citation>
    <scope>NUCLEOTIDE SEQUENCE</scope>
</reference>
<dbReference type="EMBL" id="CAKOGP040001720">
    <property type="protein sequence ID" value="CAJ1946966.1"/>
    <property type="molecule type" value="Genomic_DNA"/>
</dbReference>
<dbReference type="Proteomes" id="UP001295423">
    <property type="component" value="Unassembled WGS sequence"/>
</dbReference>
<evidence type="ECO:0000313" key="1">
    <source>
        <dbReference type="EMBL" id="CAJ1946966.1"/>
    </source>
</evidence>
<proteinExistence type="predicted"/>
<accession>A0AAD2JGD6</accession>
<comment type="caution">
    <text evidence="1">The sequence shown here is derived from an EMBL/GenBank/DDBJ whole genome shotgun (WGS) entry which is preliminary data.</text>
</comment>
<organism evidence="1 2">
    <name type="scientific">Cylindrotheca closterium</name>
    <dbReference type="NCBI Taxonomy" id="2856"/>
    <lineage>
        <taxon>Eukaryota</taxon>
        <taxon>Sar</taxon>
        <taxon>Stramenopiles</taxon>
        <taxon>Ochrophyta</taxon>
        <taxon>Bacillariophyta</taxon>
        <taxon>Bacillariophyceae</taxon>
        <taxon>Bacillariophycidae</taxon>
        <taxon>Bacillariales</taxon>
        <taxon>Bacillariaceae</taxon>
        <taxon>Cylindrotheca</taxon>
    </lineage>
</organism>
<protein>
    <submittedName>
        <fullName evidence="1">Uncharacterized protein</fullName>
    </submittedName>
</protein>
<name>A0AAD2JGD6_9STRA</name>
<keyword evidence="2" id="KW-1185">Reference proteome</keyword>
<dbReference type="AlphaFoldDB" id="A0AAD2JGD6"/>
<gene>
    <name evidence="1" type="ORF">CYCCA115_LOCUS10919</name>
</gene>
<sequence length="147" mass="16749">MAINHSNAEVMDNFDDENIFAHYSLVFLPETVLSIDGLDMHEDDRRQKILPMAPIGALTEVAPPRQTGYFKNDDYVQWQVLRGDGEGLRFAQTAINEVHECNENRSTRAADMFWNTQVVDSNKLRGFKYSCMGAFDSILCKYLAPSH</sequence>
<evidence type="ECO:0000313" key="2">
    <source>
        <dbReference type="Proteomes" id="UP001295423"/>
    </source>
</evidence>